<keyword evidence="3" id="KW-0716">Sensory transduction</keyword>
<comment type="caution">
    <text evidence="11">The sequence shown here is derived from an EMBL/GenBank/DDBJ whole genome shotgun (WGS) entry which is preliminary data.</text>
</comment>
<feature type="transmembrane region" description="Helical" evidence="10">
    <location>
        <begin position="36"/>
        <end position="59"/>
    </location>
</feature>
<feature type="transmembrane region" description="Helical" evidence="10">
    <location>
        <begin position="138"/>
        <end position="167"/>
    </location>
</feature>
<evidence type="ECO:0000256" key="8">
    <source>
        <dbReference type="ARBA" id="ARBA00023170"/>
    </source>
</evidence>
<evidence type="ECO:0000256" key="1">
    <source>
        <dbReference type="ARBA" id="ARBA00004651"/>
    </source>
</evidence>
<keyword evidence="9" id="KW-0807">Transducer</keyword>
<keyword evidence="4 10" id="KW-0812">Transmembrane</keyword>
<comment type="subcellular location">
    <subcellularLocation>
        <location evidence="1">Cell membrane</location>
        <topology evidence="1">Multi-pass membrane protein</topology>
    </subcellularLocation>
</comment>
<evidence type="ECO:0000256" key="7">
    <source>
        <dbReference type="ARBA" id="ARBA00023136"/>
    </source>
</evidence>
<evidence type="ECO:0000256" key="6">
    <source>
        <dbReference type="ARBA" id="ARBA00022989"/>
    </source>
</evidence>
<keyword evidence="6 10" id="KW-1133">Transmembrane helix</keyword>
<gene>
    <name evidence="11" type="ORF">HZH68_012700</name>
</gene>
<dbReference type="GO" id="GO:0007165">
    <property type="term" value="P:signal transduction"/>
    <property type="evidence" value="ECO:0007669"/>
    <property type="project" value="UniProtKB-KW"/>
</dbReference>
<evidence type="ECO:0000256" key="2">
    <source>
        <dbReference type="ARBA" id="ARBA00022475"/>
    </source>
</evidence>
<organism evidence="11 12">
    <name type="scientific">Vespula germanica</name>
    <name type="common">German yellow jacket</name>
    <name type="synonym">Paravespula germanica</name>
    <dbReference type="NCBI Taxonomy" id="30212"/>
    <lineage>
        <taxon>Eukaryota</taxon>
        <taxon>Metazoa</taxon>
        <taxon>Ecdysozoa</taxon>
        <taxon>Arthropoda</taxon>
        <taxon>Hexapoda</taxon>
        <taxon>Insecta</taxon>
        <taxon>Pterygota</taxon>
        <taxon>Neoptera</taxon>
        <taxon>Endopterygota</taxon>
        <taxon>Hymenoptera</taxon>
        <taxon>Apocrita</taxon>
        <taxon>Aculeata</taxon>
        <taxon>Vespoidea</taxon>
        <taxon>Vespidae</taxon>
        <taxon>Vespinae</taxon>
        <taxon>Vespula</taxon>
    </lineage>
</organism>
<evidence type="ECO:0000256" key="4">
    <source>
        <dbReference type="ARBA" id="ARBA00022692"/>
    </source>
</evidence>
<reference evidence="11" key="1">
    <citation type="journal article" date="2020" name="G3 (Bethesda)">
        <title>High-Quality Assemblies for Three Invasive Social Wasps from the &lt;i&gt;Vespula&lt;/i&gt; Genus.</title>
        <authorList>
            <person name="Harrop T.W.R."/>
            <person name="Guhlin J."/>
            <person name="McLaughlin G.M."/>
            <person name="Permina E."/>
            <person name="Stockwell P."/>
            <person name="Gilligan J."/>
            <person name="Le Lec M.F."/>
            <person name="Gruber M.A.M."/>
            <person name="Quinn O."/>
            <person name="Lovegrove M."/>
            <person name="Duncan E.J."/>
            <person name="Remnant E.J."/>
            <person name="Van Eeckhoven J."/>
            <person name="Graham B."/>
            <person name="Knapp R.A."/>
            <person name="Langford K.W."/>
            <person name="Kronenberg Z."/>
            <person name="Press M.O."/>
            <person name="Eacker S.M."/>
            <person name="Wilson-Rankin E.E."/>
            <person name="Purcell J."/>
            <person name="Lester P.J."/>
            <person name="Dearden P.K."/>
        </authorList>
    </citation>
    <scope>NUCLEOTIDE SEQUENCE</scope>
    <source>
        <strain evidence="11">Linc-1</strain>
    </source>
</reference>
<evidence type="ECO:0000313" key="12">
    <source>
        <dbReference type="Proteomes" id="UP000617340"/>
    </source>
</evidence>
<dbReference type="GO" id="GO:0005549">
    <property type="term" value="F:odorant binding"/>
    <property type="evidence" value="ECO:0007669"/>
    <property type="project" value="InterPro"/>
</dbReference>
<accession>A0A834MZL4</accession>
<name>A0A834MZL4_VESGE</name>
<keyword evidence="7 10" id="KW-0472">Membrane</keyword>
<evidence type="ECO:0000256" key="10">
    <source>
        <dbReference type="SAM" id="Phobius"/>
    </source>
</evidence>
<keyword evidence="5" id="KW-0552">Olfaction</keyword>
<dbReference type="Pfam" id="PF02949">
    <property type="entry name" value="7tm_6"/>
    <property type="match status" value="1"/>
</dbReference>
<evidence type="ECO:0000313" key="11">
    <source>
        <dbReference type="EMBL" id="KAF7388758.1"/>
    </source>
</evidence>
<dbReference type="GO" id="GO:0005886">
    <property type="term" value="C:plasma membrane"/>
    <property type="evidence" value="ECO:0007669"/>
    <property type="project" value="UniProtKB-SubCell"/>
</dbReference>
<keyword evidence="2" id="KW-1003">Cell membrane</keyword>
<protein>
    <recommendedName>
        <fullName evidence="13">Odorant receptor</fullName>
    </recommendedName>
</protein>
<dbReference type="Proteomes" id="UP000617340">
    <property type="component" value="Unassembled WGS sequence"/>
</dbReference>
<evidence type="ECO:0000256" key="9">
    <source>
        <dbReference type="ARBA" id="ARBA00023224"/>
    </source>
</evidence>
<proteinExistence type="predicted"/>
<dbReference type="EMBL" id="JACSDZ010000013">
    <property type="protein sequence ID" value="KAF7388758.1"/>
    <property type="molecule type" value="Genomic_DNA"/>
</dbReference>
<dbReference type="PANTHER" id="PTHR21137">
    <property type="entry name" value="ODORANT RECEPTOR"/>
    <property type="match status" value="1"/>
</dbReference>
<keyword evidence="12" id="KW-1185">Reference proteome</keyword>
<dbReference type="InterPro" id="IPR004117">
    <property type="entry name" value="7tm6_olfct_rcpt"/>
</dbReference>
<sequence>MATRGASFVEQHFFLSNRLVQLVLGLHRNQSSNNQLLLLSTIIAYVLPIIIYQMNLLLIRFKRDCEHLSDEMELNIMEKYTKQTKIYAYAIVVLFSFYVISITSSCTLNVLLYLFGTLNDNQLTLPIPINNHLNSGALYYFLFIYQTIAVYILLIIGCVVFVLYLVIIQHACCLFSIIIWKIQQQFTNDSKYIHRPLCSQKSQQEFHWIIDVIKCYRNIFRLSVKLQNTIKIIEFSTYFFGSLFIIYINFYIGQKILNYSNEVFKELCQIPFYLLPTKTQKLLLFMIARSMKPCMLSIGGLFVSSHEVFSQLLQKALSFAMVYYNVQ</sequence>
<keyword evidence="8" id="KW-0675">Receptor</keyword>
<evidence type="ECO:0008006" key="13">
    <source>
        <dbReference type="Google" id="ProtNLM"/>
    </source>
</evidence>
<feature type="transmembrane region" description="Helical" evidence="10">
    <location>
        <begin position="232"/>
        <end position="252"/>
    </location>
</feature>
<evidence type="ECO:0000256" key="3">
    <source>
        <dbReference type="ARBA" id="ARBA00022606"/>
    </source>
</evidence>
<evidence type="ECO:0000256" key="5">
    <source>
        <dbReference type="ARBA" id="ARBA00022725"/>
    </source>
</evidence>
<dbReference type="AlphaFoldDB" id="A0A834MZL4"/>
<feature type="transmembrane region" description="Helical" evidence="10">
    <location>
        <begin position="86"/>
        <end position="118"/>
    </location>
</feature>
<dbReference type="GO" id="GO:0004984">
    <property type="term" value="F:olfactory receptor activity"/>
    <property type="evidence" value="ECO:0007669"/>
    <property type="project" value="InterPro"/>
</dbReference>
<dbReference type="PANTHER" id="PTHR21137:SF35">
    <property type="entry name" value="ODORANT RECEPTOR 19A-RELATED"/>
    <property type="match status" value="1"/>
</dbReference>